<name>A0AAD3CLN2_9STRA</name>
<gene>
    <name evidence="1" type="ORF">CTEN210_03810</name>
</gene>
<keyword evidence="2" id="KW-1185">Reference proteome</keyword>
<accession>A0AAD3CLN2</accession>
<comment type="caution">
    <text evidence="1">The sequence shown here is derived from an EMBL/GenBank/DDBJ whole genome shotgun (WGS) entry which is preliminary data.</text>
</comment>
<dbReference type="Proteomes" id="UP001054902">
    <property type="component" value="Unassembled WGS sequence"/>
</dbReference>
<organism evidence="1 2">
    <name type="scientific">Chaetoceros tenuissimus</name>
    <dbReference type="NCBI Taxonomy" id="426638"/>
    <lineage>
        <taxon>Eukaryota</taxon>
        <taxon>Sar</taxon>
        <taxon>Stramenopiles</taxon>
        <taxon>Ochrophyta</taxon>
        <taxon>Bacillariophyta</taxon>
        <taxon>Coscinodiscophyceae</taxon>
        <taxon>Chaetocerotophycidae</taxon>
        <taxon>Chaetocerotales</taxon>
        <taxon>Chaetocerotaceae</taxon>
        <taxon>Chaetoceros</taxon>
    </lineage>
</organism>
<dbReference type="AlphaFoldDB" id="A0AAD3CLN2"/>
<evidence type="ECO:0000313" key="2">
    <source>
        <dbReference type="Proteomes" id="UP001054902"/>
    </source>
</evidence>
<sequence length="425" mass="49115">METPFIFVHIGKAGGGEIRRKIASAADDVTRNQWYKARDDQHFYPIKDDKSKTKFSRGRFCNSGWRNHRLRINGDLEGTFEETAACGATTPLGRMVACPDRRKDRCEECAIDSDSCRTIYTGHNYLGSELPWLPPKVLKRWWTDVWSFSKEIDTNFSSTFASDLDITSVNAINDTHCKPNLHSVLKVGRMTERWIEERCSDPLGASIDTQTKMFWEKVEEKIAHSRRYKYSTIYSSLPVRRATMMREPYSLLLSKYFWQNINSHNKSCDDIEYAAGGNDIKYSINHDEGEGWINSFGLEYLLYLCGEECLARYQNNMTDIDEIALQAEGNVRHGFAVVGLLNDTDGFYDMLERRFGYFDFKNISIANDARHRSGSSNECKAKFLNETFQEALRTRIPIVKKMEHLYNVAVEVNQFQRIELDTCNK</sequence>
<proteinExistence type="predicted"/>
<reference evidence="1 2" key="1">
    <citation type="journal article" date="2021" name="Sci. Rep.">
        <title>The genome of the diatom Chaetoceros tenuissimus carries an ancient integrated fragment of an extant virus.</title>
        <authorList>
            <person name="Hongo Y."/>
            <person name="Kimura K."/>
            <person name="Takaki Y."/>
            <person name="Yoshida Y."/>
            <person name="Baba S."/>
            <person name="Kobayashi G."/>
            <person name="Nagasaki K."/>
            <person name="Hano T."/>
            <person name="Tomaru Y."/>
        </authorList>
    </citation>
    <scope>NUCLEOTIDE SEQUENCE [LARGE SCALE GENOMIC DNA]</scope>
    <source>
        <strain evidence="1 2">NIES-3715</strain>
    </source>
</reference>
<dbReference type="Gene3D" id="3.40.50.300">
    <property type="entry name" value="P-loop containing nucleotide triphosphate hydrolases"/>
    <property type="match status" value="1"/>
</dbReference>
<dbReference type="InterPro" id="IPR027417">
    <property type="entry name" value="P-loop_NTPase"/>
</dbReference>
<protein>
    <submittedName>
        <fullName evidence="1">Uncharacterized protein</fullName>
    </submittedName>
</protein>
<dbReference type="EMBL" id="BLLK01000023">
    <property type="protein sequence ID" value="GFH47335.1"/>
    <property type="molecule type" value="Genomic_DNA"/>
</dbReference>
<evidence type="ECO:0000313" key="1">
    <source>
        <dbReference type="EMBL" id="GFH47335.1"/>
    </source>
</evidence>